<dbReference type="SUPFAM" id="SSF81606">
    <property type="entry name" value="PP2C-like"/>
    <property type="match status" value="1"/>
</dbReference>
<dbReference type="SUPFAM" id="SSF55874">
    <property type="entry name" value="ATPase domain of HSP90 chaperone/DNA topoisomerase II/histidine kinase"/>
    <property type="match status" value="1"/>
</dbReference>
<dbReference type="InterPro" id="IPR003594">
    <property type="entry name" value="HATPase_dom"/>
</dbReference>
<keyword evidence="2" id="KW-0418">Kinase</keyword>
<dbReference type="CDD" id="cd16934">
    <property type="entry name" value="HATPase_RsbT-like"/>
    <property type="match status" value="1"/>
</dbReference>
<organism evidence="2 3">
    <name type="scientific">Streptomyces griseofuscus</name>
    <dbReference type="NCBI Taxonomy" id="146922"/>
    <lineage>
        <taxon>Bacteria</taxon>
        <taxon>Bacillati</taxon>
        <taxon>Actinomycetota</taxon>
        <taxon>Actinomycetes</taxon>
        <taxon>Kitasatosporales</taxon>
        <taxon>Streptomycetaceae</taxon>
        <taxon>Streptomyces</taxon>
    </lineage>
</organism>
<dbReference type="PANTHER" id="PTHR35801">
    <property type="entry name" value="PHOSPHOSERINE PHOSPHATASE RSBX"/>
    <property type="match status" value="1"/>
</dbReference>
<dbReference type="GO" id="GO:0004674">
    <property type="term" value="F:protein serine/threonine kinase activity"/>
    <property type="evidence" value="ECO:0007669"/>
    <property type="project" value="UniProtKB-KW"/>
</dbReference>
<evidence type="ECO:0000313" key="2">
    <source>
        <dbReference type="EMBL" id="RRQ82755.1"/>
    </source>
</evidence>
<dbReference type="PANTHER" id="PTHR35801:SF1">
    <property type="entry name" value="PHOSPHOSERINE PHOSPHATASE RSBX"/>
    <property type="match status" value="1"/>
</dbReference>
<dbReference type="InterPro" id="IPR001932">
    <property type="entry name" value="PPM-type_phosphatase-like_dom"/>
</dbReference>
<dbReference type="Gene3D" id="3.30.565.10">
    <property type="entry name" value="Histidine kinase-like ATPase, C-terminal domain"/>
    <property type="match status" value="1"/>
</dbReference>
<protein>
    <submittedName>
        <fullName evidence="2">Serine/threonine protein kinase</fullName>
    </submittedName>
</protein>
<dbReference type="InterPro" id="IPR036890">
    <property type="entry name" value="HATPase_C_sf"/>
</dbReference>
<name>A0A3R8RGZ1_9ACTN</name>
<evidence type="ECO:0000259" key="1">
    <source>
        <dbReference type="SMART" id="SM00331"/>
    </source>
</evidence>
<comment type="caution">
    <text evidence="2">The sequence shown here is derived from an EMBL/GenBank/DDBJ whole genome shotgun (WGS) entry which is preliminary data.</text>
</comment>
<dbReference type="InterPro" id="IPR039248">
    <property type="entry name" value="Ptase_RsbX"/>
</dbReference>
<sequence>MGQVSSTFVAEAGDVCWLRADVALAAAARHQAAQLARGVHLSAEHTARLELCVTELATNLLKHAHDGALALRVVRDRDRAAVECLSLDNGPGIEDVPRALRDGTSATGTLGIGLGAVGRLADESGVHSLRGRGTVVYARFWAAAAGGAAPEPQPHPVATGGLTRPISGEQVCGDSWAVRAVSGHGPDALTLMMCDGLGHGPLAARAADRAREAFRDSRHMDPAAVLGDVHLGLRGTRGAAVAIALVDLGEERVRLSGVGNISALVASEGSRSGLLSVPGIVGVQLPRPRTFEAAFPPGSALIMHSDGLSDRWKPADLPGLFAKDPSLVAAQILNQAAVRRDDAGIVVAVRGQRP</sequence>
<dbReference type="Proteomes" id="UP000276379">
    <property type="component" value="Unassembled WGS sequence"/>
</dbReference>
<gene>
    <name evidence="2" type="ORF">CQW44_27600</name>
</gene>
<proteinExistence type="predicted"/>
<keyword evidence="2" id="KW-0723">Serine/threonine-protein kinase</keyword>
<keyword evidence="2" id="KW-0808">Transferase</keyword>
<evidence type="ECO:0000313" key="3">
    <source>
        <dbReference type="Proteomes" id="UP000276379"/>
    </source>
</evidence>
<accession>A0A3R8RGZ1</accession>
<dbReference type="InterPro" id="IPR036457">
    <property type="entry name" value="PPM-type-like_dom_sf"/>
</dbReference>
<feature type="domain" description="PPM-type phosphatase" evidence="1">
    <location>
        <begin position="155"/>
        <end position="349"/>
    </location>
</feature>
<dbReference type="SMART" id="SM00331">
    <property type="entry name" value="PP2C_SIG"/>
    <property type="match status" value="1"/>
</dbReference>
<dbReference type="AlphaFoldDB" id="A0A3R8RGZ1"/>
<dbReference type="Gene3D" id="3.60.40.10">
    <property type="entry name" value="PPM-type phosphatase domain"/>
    <property type="match status" value="1"/>
</dbReference>
<dbReference type="EMBL" id="PDES01000013">
    <property type="protein sequence ID" value="RRQ82755.1"/>
    <property type="molecule type" value="Genomic_DNA"/>
</dbReference>
<dbReference type="Pfam" id="PF13581">
    <property type="entry name" value="HATPase_c_2"/>
    <property type="match status" value="1"/>
</dbReference>
<keyword evidence="3" id="KW-1185">Reference proteome</keyword>
<dbReference type="Pfam" id="PF07228">
    <property type="entry name" value="SpoIIE"/>
    <property type="match status" value="1"/>
</dbReference>
<reference evidence="2 3" key="1">
    <citation type="submission" date="2017-10" db="EMBL/GenBank/DDBJ databases">
        <title>Draft genome of actinobacteria isolated from guarana (Paullinia cupana (Mart.) Ducke.</title>
        <authorList>
            <person name="Siqueira K.A."/>
            <person name="Liotti R.G."/>
            <person name="Mendes T.A."/>
            <person name="Soares M.A."/>
        </authorList>
    </citation>
    <scope>NUCLEOTIDE SEQUENCE [LARGE SCALE GENOMIC DNA]</scope>
    <source>
        <strain evidence="2 3">199</strain>
    </source>
</reference>